<organism evidence="1 2">
    <name type="scientific">Triparma columacea</name>
    <dbReference type="NCBI Taxonomy" id="722753"/>
    <lineage>
        <taxon>Eukaryota</taxon>
        <taxon>Sar</taxon>
        <taxon>Stramenopiles</taxon>
        <taxon>Ochrophyta</taxon>
        <taxon>Bolidophyceae</taxon>
        <taxon>Parmales</taxon>
        <taxon>Triparmaceae</taxon>
        <taxon>Triparma</taxon>
    </lineage>
</organism>
<sequence length="162" mass="18469">MMKGGDEYRGREVPYVTLMRTTGYEVRDYPPDLEVISVDYTRRDEAYERLGREWSDSWGGGEGFKPSVVTVGGGGEKRMEWGARWGEGEEGGWGRVACRVVRDALTEGTVRRETQILIEELKRDGVGVREEGGVRFAQYDEVFKMGGRYGEVWVNVEDDRWG</sequence>
<protein>
    <submittedName>
        <fullName evidence="1">Uncharacterized protein</fullName>
    </submittedName>
</protein>
<dbReference type="EMBL" id="BRYA01000626">
    <property type="protein sequence ID" value="GMI26270.1"/>
    <property type="molecule type" value="Genomic_DNA"/>
</dbReference>
<gene>
    <name evidence="1" type="ORF">TrCOL_g10746</name>
</gene>
<dbReference type="Proteomes" id="UP001165065">
    <property type="component" value="Unassembled WGS sequence"/>
</dbReference>
<dbReference type="AlphaFoldDB" id="A0A9W7FZU7"/>
<dbReference type="OrthoDB" id="44820at2759"/>
<keyword evidence="2" id="KW-1185">Reference proteome</keyword>
<dbReference type="Gene3D" id="3.20.80.10">
    <property type="entry name" value="Regulatory factor, effector binding domain"/>
    <property type="match status" value="1"/>
</dbReference>
<accession>A0A9W7FZU7</accession>
<evidence type="ECO:0000313" key="1">
    <source>
        <dbReference type="EMBL" id="GMI26270.1"/>
    </source>
</evidence>
<name>A0A9W7FZU7_9STRA</name>
<evidence type="ECO:0000313" key="2">
    <source>
        <dbReference type="Proteomes" id="UP001165065"/>
    </source>
</evidence>
<dbReference type="InterPro" id="IPR011256">
    <property type="entry name" value="Reg_factor_effector_dom_sf"/>
</dbReference>
<proteinExistence type="predicted"/>
<comment type="caution">
    <text evidence="1">The sequence shown here is derived from an EMBL/GenBank/DDBJ whole genome shotgun (WGS) entry which is preliminary data.</text>
</comment>
<reference evidence="2" key="1">
    <citation type="journal article" date="2023" name="Commun. Biol.">
        <title>Genome analysis of Parmales, the sister group of diatoms, reveals the evolutionary specialization of diatoms from phago-mixotrophs to photoautotrophs.</title>
        <authorList>
            <person name="Ban H."/>
            <person name="Sato S."/>
            <person name="Yoshikawa S."/>
            <person name="Yamada K."/>
            <person name="Nakamura Y."/>
            <person name="Ichinomiya M."/>
            <person name="Sato N."/>
            <person name="Blanc-Mathieu R."/>
            <person name="Endo H."/>
            <person name="Kuwata A."/>
            <person name="Ogata H."/>
        </authorList>
    </citation>
    <scope>NUCLEOTIDE SEQUENCE [LARGE SCALE GENOMIC DNA]</scope>
</reference>